<feature type="compositionally biased region" description="Polar residues" evidence="2">
    <location>
        <begin position="1"/>
        <end position="12"/>
    </location>
</feature>
<proteinExistence type="predicted"/>
<dbReference type="EMBL" id="JAKEKT020000057">
    <property type="protein sequence ID" value="KAL1639915.1"/>
    <property type="molecule type" value="Genomic_DNA"/>
</dbReference>
<accession>A0ABR3TKZ7</accession>
<comment type="caution">
    <text evidence="3">The sequence shown here is derived from an EMBL/GenBank/DDBJ whole genome shotgun (WGS) entry which is preliminary data.</text>
</comment>
<feature type="region of interest" description="Disordered" evidence="2">
    <location>
        <begin position="1"/>
        <end position="26"/>
    </location>
</feature>
<gene>
    <name evidence="3" type="ORF">SLS58_007503</name>
</gene>
<evidence type="ECO:0000313" key="4">
    <source>
        <dbReference type="Proteomes" id="UP001521184"/>
    </source>
</evidence>
<name>A0ABR3TKZ7_9PEZI</name>
<dbReference type="Proteomes" id="UP001521184">
    <property type="component" value="Unassembled WGS sequence"/>
</dbReference>
<feature type="coiled-coil region" evidence="1">
    <location>
        <begin position="265"/>
        <end position="310"/>
    </location>
</feature>
<organism evidence="3 4">
    <name type="scientific">Diplodia intermedia</name>
    <dbReference type="NCBI Taxonomy" id="856260"/>
    <lineage>
        <taxon>Eukaryota</taxon>
        <taxon>Fungi</taxon>
        <taxon>Dikarya</taxon>
        <taxon>Ascomycota</taxon>
        <taxon>Pezizomycotina</taxon>
        <taxon>Dothideomycetes</taxon>
        <taxon>Dothideomycetes incertae sedis</taxon>
        <taxon>Botryosphaeriales</taxon>
        <taxon>Botryosphaeriaceae</taxon>
        <taxon>Diplodia</taxon>
    </lineage>
</organism>
<reference evidence="3 4" key="1">
    <citation type="journal article" date="2023" name="Plant Dis.">
        <title>First Report of Diplodia intermedia Causing Canker and Dieback Diseases on Apple Trees in Canada.</title>
        <authorList>
            <person name="Ellouze W."/>
            <person name="Ilyukhin E."/>
            <person name="Sulman M."/>
            <person name="Ali S."/>
        </authorList>
    </citation>
    <scope>NUCLEOTIDE SEQUENCE [LARGE SCALE GENOMIC DNA]</scope>
    <source>
        <strain evidence="3 4">M45-28</strain>
    </source>
</reference>
<evidence type="ECO:0000313" key="3">
    <source>
        <dbReference type="EMBL" id="KAL1639915.1"/>
    </source>
</evidence>
<feature type="coiled-coil region" evidence="1">
    <location>
        <begin position="173"/>
        <end position="218"/>
    </location>
</feature>
<keyword evidence="4" id="KW-1185">Reference proteome</keyword>
<evidence type="ECO:0000256" key="2">
    <source>
        <dbReference type="SAM" id="MobiDB-lite"/>
    </source>
</evidence>
<sequence>MSNIKNTTSTSVAEHREAAAGDTPNSALVVYGQPTLELTTPDPTADVAVAYTSIGENVTSLIEMLEEAFHNVKSYTTGDVKEMFELLREQSTDLSNLALAAKEQYDSSIHDLQKRSGQYLQQQVMYFKGREQHVANTITVQQKTIQTLHQNISHLTLHNGLMRGENHGLASGNHILREKLSDIEGSNANLQNQMWILEEKHKRKLDELARMHKEETKDCEKRLSMATKTVGDIKKCNEGLKEDADKAVEAAMMHLEMRCQAFEDGKALRIENEALKNKIKTNEKDGTEDAKKLLIENKALKDKMKANEKEGTELVDSKLRELLAVRKFNAADKSSQELRKTLQVKCNEAKEREMAAIAKCDDVTSKLNDTTIKLEQLQATCDEWKERERRAVAKRDSTTIKLVQLNEQLAAQTELNNKVHLELKELKEESEFFAVQAKEACARELGVLGELAELKQLCEMKGICLDSEGMGE</sequence>
<evidence type="ECO:0000256" key="1">
    <source>
        <dbReference type="SAM" id="Coils"/>
    </source>
</evidence>
<feature type="coiled-coil region" evidence="1">
    <location>
        <begin position="360"/>
        <end position="429"/>
    </location>
</feature>
<protein>
    <submittedName>
        <fullName evidence="3">Uncharacterized protein</fullName>
    </submittedName>
</protein>
<keyword evidence="1" id="KW-0175">Coiled coil</keyword>